<reference evidence="8" key="1">
    <citation type="journal article" date="2019" name="Int. J. Syst. Evol. Microbiol.">
        <title>The Global Catalogue of Microorganisms (GCM) 10K type strain sequencing project: providing services to taxonomists for standard genome sequencing and annotation.</title>
        <authorList>
            <consortium name="The Broad Institute Genomics Platform"/>
            <consortium name="The Broad Institute Genome Sequencing Center for Infectious Disease"/>
            <person name="Wu L."/>
            <person name="Ma J."/>
        </authorList>
    </citation>
    <scope>NUCLEOTIDE SEQUENCE [LARGE SCALE GENOMIC DNA]</scope>
    <source>
        <strain evidence="8">CGMCC 1.12859</strain>
    </source>
</reference>
<keyword evidence="4" id="KW-0274">FAD</keyword>
<dbReference type="EMBL" id="JBHTAJ010000013">
    <property type="protein sequence ID" value="MFC7179732.1"/>
    <property type="molecule type" value="Genomic_DNA"/>
</dbReference>
<evidence type="ECO:0000256" key="2">
    <source>
        <dbReference type="ARBA" id="ARBA00010139"/>
    </source>
</evidence>
<dbReference type="SUPFAM" id="SSF51905">
    <property type="entry name" value="FAD/NAD(P)-binding domain"/>
    <property type="match status" value="2"/>
</dbReference>
<sequence>MRIAVIGAGPAGLTCAKQALERGHQAVVYERTADVGGIWNPASAGAYASVRMQSSRMSFPYSDHPPAFAADFPTLAEVHGYLRSYAGEFGVLPVTRFGAEVRSVVKRDGRWQVTARSGAGQATEAFDAVMVASGELWEPRMPEHLPPTAAGVQVITAKDYRSPEPFAGRRVLVVGGGVSGADIAAELAAGGATVEWSVRHRALFLPRTVGGAYNDALFSYIGRVAMEELPYRDFLARLEELEPRYFAMYRESGLLPTTGFHGAVHVNDRIVPAVHRGDVRVRPAFERFEPQGSVVFADGLRARYDTVVLCLGYGLPDYSFLPGLVREELYEHFFPLADPTLAIVNTPVDTEAFGTACPYFEAIAGWALRVFEGTVALPEPAERARWCAEHMGRLGDRRYYDCWLETVRIGLLSGTVADPAVDFAGFWRTVSAQVGPAGLRPGGPAQDAAVQDGLFDLAELRLRLLAGLGEPVLAGLVAAGSVSTGDARRARQVPAGRAIAPWLPYRQRGHAPVAARPAGTAVAADPVGAGTVGLGTVGLGTAEVAR</sequence>
<evidence type="ECO:0000313" key="7">
    <source>
        <dbReference type="EMBL" id="MFC7179732.1"/>
    </source>
</evidence>
<dbReference type="RefSeq" id="WP_380230847.1">
    <property type="nucleotide sequence ID" value="NZ_JBHTAJ010000013.1"/>
</dbReference>
<accession>A0ABW2FUP1</accession>
<name>A0ABW2FUP1_9ACTN</name>
<evidence type="ECO:0000256" key="6">
    <source>
        <dbReference type="ARBA" id="ARBA00023002"/>
    </source>
</evidence>
<dbReference type="InterPro" id="IPR036188">
    <property type="entry name" value="FAD/NAD-bd_sf"/>
</dbReference>
<dbReference type="Proteomes" id="UP001596435">
    <property type="component" value="Unassembled WGS sequence"/>
</dbReference>
<evidence type="ECO:0000256" key="5">
    <source>
        <dbReference type="ARBA" id="ARBA00022857"/>
    </source>
</evidence>
<dbReference type="InterPro" id="IPR020946">
    <property type="entry name" value="Flavin_mOase-like"/>
</dbReference>
<evidence type="ECO:0000313" key="8">
    <source>
        <dbReference type="Proteomes" id="UP001596435"/>
    </source>
</evidence>
<keyword evidence="5" id="KW-0521">NADP</keyword>
<comment type="similarity">
    <text evidence="1">Belongs to the FMO family.</text>
</comment>
<proteinExistence type="inferred from homology"/>
<evidence type="ECO:0000256" key="1">
    <source>
        <dbReference type="ARBA" id="ARBA00009183"/>
    </source>
</evidence>
<dbReference type="InterPro" id="IPR050346">
    <property type="entry name" value="FMO-like"/>
</dbReference>
<comment type="caution">
    <text evidence="7">The sequence shown here is derived from an EMBL/GenBank/DDBJ whole genome shotgun (WGS) entry which is preliminary data.</text>
</comment>
<dbReference type="Pfam" id="PF00743">
    <property type="entry name" value="FMO-like"/>
    <property type="match status" value="1"/>
</dbReference>
<dbReference type="PANTHER" id="PTHR23023">
    <property type="entry name" value="DIMETHYLANILINE MONOOXYGENASE"/>
    <property type="match status" value="1"/>
</dbReference>
<evidence type="ECO:0000256" key="3">
    <source>
        <dbReference type="ARBA" id="ARBA00022630"/>
    </source>
</evidence>
<keyword evidence="8" id="KW-1185">Reference proteome</keyword>
<keyword evidence="6" id="KW-0560">Oxidoreductase</keyword>
<protein>
    <submittedName>
        <fullName evidence="7">NAD(P)-binding domain-containing protein</fullName>
    </submittedName>
</protein>
<dbReference type="PRINTS" id="PR00370">
    <property type="entry name" value="FMOXYGENASE"/>
</dbReference>
<evidence type="ECO:0000256" key="4">
    <source>
        <dbReference type="ARBA" id="ARBA00022827"/>
    </source>
</evidence>
<gene>
    <name evidence="7" type="ORF">ACFQMG_09165</name>
</gene>
<dbReference type="InterPro" id="IPR000960">
    <property type="entry name" value="Flavin_mOase"/>
</dbReference>
<comment type="similarity">
    <text evidence="2">Belongs to the FAD-binding monooxygenase family.</text>
</comment>
<keyword evidence="3" id="KW-0285">Flavoprotein</keyword>
<organism evidence="7 8">
    <name type="scientific">Kitasatospora paranensis</name>
    <dbReference type="NCBI Taxonomy" id="258053"/>
    <lineage>
        <taxon>Bacteria</taxon>
        <taxon>Bacillati</taxon>
        <taxon>Actinomycetota</taxon>
        <taxon>Actinomycetes</taxon>
        <taxon>Kitasatosporales</taxon>
        <taxon>Streptomycetaceae</taxon>
        <taxon>Kitasatospora</taxon>
    </lineage>
</organism>
<dbReference type="Gene3D" id="3.50.50.60">
    <property type="entry name" value="FAD/NAD(P)-binding domain"/>
    <property type="match status" value="1"/>
</dbReference>